<dbReference type="Proteomes" id="UP000186221">
    <property type="component" value="Unassembled WGS sequence"/>
</dbReference>
<dbReference type="AlphaFoldDB" id="A0A1N7JQV1"/>
<evidence type="ECO:0000313" key="2">
    <source>
        <dbReference type="Proteomes" id="UP000186221"/>
    </source>
</evidence>
<name>A0A1N7JQV1_9RHOB</name>
<keyword evidence="2" id="KW-1185">Reference proteome</keyword>
<evidence type="ECO:0000313" key="1">
    <source>
        <dbReference type="EMBL" id="SIS51710.1"/>
    </source>
</evidence>
<dbReference type="STRING" id="453582.SAMN05421580_10278"/>
<reference evidence="2" key="1">
    <citation type="submission" date="2017-01" db="EMBL/GenBank/DDBJ databases">
        <authorList>
            <person name="Varghese N."/>
            <person name="Submissions S."/>
        </authorList>
    </citation>
    <scope>NUCLEOTIDE SEQUENCE [LARGE SCALE GENOMIC DNA]</scope>
    <source>
        <strain evidence="2">DSM 19945</strain>
    </source>
</reference>
<protein>
    <submittedName>
        <fullName evidence="1">Uncharacterized protein</fullName>
    </submittedName>
</protein>
<dbReference type="RefSeq" id="WP_175610413.1">
    <property type="nucleotide sequence ID" value="NZ_FTOG01000002.1"/>
</dbReference>
<proteinExistence type="predicted"/>
<accession>A0A1N7JQV1</accession>
<gene>
    <name evidence="1" type="ORF">SAMN05421580_10278</name>
</gene>
<organism evidence="1 2">
    <name type="scientific">Rhodobacter aestuarii</name>
    <dbReference type="NCBI Taxonomy" id="453582"/>
    <lineage>
        <taxon>Bacteria</taxon>
        <taxon>Pseudomonadati</taxon>
        <taxon>Pseudomonadota</taxon>
        <taxon>Alphaproteobacteria</taxon>
        <taxon>Rhodobacterales</taxon>
        <taxon>Rhodobacter group</taxon>
        <taxon>Rhodobacter</taxon>
    </lineage>
</organism>
<sequence>MTFSFDASRSHLSLRLGRFEVFAQRETAPAAYYGITREGKGAGILDLPGLSVSWSC</sequence>
<dbReference type="EMBL" id="FTOG01000002">
    <property type="protein sequence ID" value="SIS51710.1"/>
    <property type="molecule type" value="Genomic_DNA"/>
</dbReference>